<keyword evidence="2" id="KW-1185">Reference proteome</keyword>
<evidence type="ECO:0000313" key="1">
    <source>
        <dbReference type="EMBL" id="GIY99941.1"/>
    </source>
</evidence>
<organism evidence="1 2">
    <name type="scientific">Caerostris extrusa</name>
    <name type="common">Bark spider</name>
    <name type="synonym">Caerostris bankana</name>
    <dbReference type="NCBI Taxonomy" id="172846"/>
    <lineage>
        <taxon>Eukaryota</taxon>
        <taxon>Metazoa</taxon>
        <taxon>Ecdysozoa</taxon>
        <taxon>Arthropoda</taxon>
        <taxon>Chelicerata</taxon>
        <taxon>Arachnida</taxon>
        <taxon>Araneae</taxon>
        <taxon>Araneomorphae</taxon>
        <taxon>Entelegynae</taxon>
        <taxon>Araneoidea</taxon>
        <taxon>Araneidae</taxon>
        <taxon>Caerostris</taxon>
    </lineage>
</organism>
<gene>
    <name evidence="1" type="ORF">CEXT_534481</name>
</gene>
<dbReference type="AlphaFoldDB" id="A0AAV4XXW5"/>
<reference evidence="1 2" key="1">
    <citation type="submission" date="2021-06" db="EMBL/GenBank/DDBJ databases">
        <title>Caerostris extrusa draft genome.</title>
        <authorList>
            <person name="Kono N."/>
            <person name="Arakawa K."/>
        </authorList>
    </citation>
    <scope>NUCLEOTIDE SEQUENCE [LARGE SCALE GENOMIC DNA]</scope>
</reference>
<proteinExistence type="predicted"/>
<evidence type="ECO:0000313" key="2">
    <source>
        <dbReference type="Proteomes" id="UP001054945"/>
    </source>
</evidence>
<protein>
    <submittedName>
        <fullName evidence="1">Uncharacterized protein</fullName>
    </submittedName>
</protein>
<dbReference type="Proteomes" id="UP001054945">
    <property type="component" value="Unassembled WGS sequence"/>
</dbReference>
<name>A0AAV4XXW5_CAEEX</name>
<sequence length="152" mass="17155">MLILETVDISANNSSRHQISSRLRAKEKKIGVNNPFDLEVVIITITSSAQQLDWVNLKLAASAVACSRMGTFEMQWEGVKGRERRESDLQSATCLPFVELTAFHLRQPPERSTDVASGHPTSLAHFLFAIRRILRILRKICAWCLGKNFFSL</sequence>
<accession>A0AAV4XXW5</accession>
<comment type="caution">
    <text evidence="1">The sequence shown here is derived from an EMBL/GenBank/DDBJ whole genome shotgun (WGS) entry which is preliminary data.</text>
</comment>
<dbReference type="EMBL" id="BPLR01001100">
    <property type="protein sequence ID" value="GIY99941.1"/>
    <property type="molecule type" value="Genomic_DNA"/>
</dbReference>